<accession>A0A084WPU0</accession>
<dbReference type="InterPro" id="IPR047086">
    <property type="entry name" value="SF1-HH_sf"/>
</dbReference>
<dbReference type="Proteomes" id="UP000030765">
    <property type="component" value="Unassembled WGS sequence"/>
</dbReference>
<evidence type="ECO:0000313" key="3">
    <source>
        <dbReference type="EMBL" id="KFB52234.1"/>
    </source>
</evidence>
<dbReference type="VEuPathDB" id="VectorBase:ASIC020347"/>
<feature type="compositionally biased region" description="Basic residues" evidence="1">
    <location>
        <begin position="47"/>
        <end position="69"/>
    </location>
</feature>
<evidence type="ECO:0000256" key="1">
    <source>
        <dbReference type="SAM" id="MobiDB-lite"/>
    </source>
</evidence>
<reference evidence="4" key="2">
    <citation type="submission" date="2020-05" db="UniProtKB">
        <authorList>
            <consortium name="EnsemblMetazoa"/>
        </authorList>
    </citation>
    <scope>IDENTIFICATION</scope>
</reference>
<organism evidence="4 5">
    <name type="scientific">Anopheles sinensis</name>
    <name type="common">Mosquito</name>
    <dbReference type="NCBI Taxonomy" id="74873"/>
    <lineage>
        <taxon>Eukaryota</taxon>
        <taxon>Metazoa</taxon>
        <taxon>Ecdysozoa</taxon>
        <taxon>Arthropoda</taxon>
        <taxon>Hexapoda</taxon>
        <taxon>Insecta</taxon>
        <taxon>Pterygota</taxon>
        <taxon>Neoptera</taxon>
        <taxon>Endopterygota</taxon>
        <taxon>Diptera</taxon>
        <taxon>Nematocera</taxon>
        <taxon>Culicoidea</taxon>
        <taxon>Culicidae</taxon>
        <taxon>Anophelinae</taxon>
        <taxon>Anopheles</taxon>
    </lineage>
</organism>
<keyword evidence="5" id="KW-1185">Reference proteome</keyword>
<feature type="domain" description="Splicing factor 1 helix-hairpin" evidence="2">
    <location>
        <begin position="197"/>
        <end position="255"/>
    </location>
</feature>
<feature type="region of interest" description="Disordered" evidence="1">
    <location>
        <begin position="1"/>
        <end position="102"/>
    </location>
</feature>
<dbReference type="Pfam" id="PF16275">
    <property type="entry name" value="SF1-HH"/>
    <property type="match status" value="1"/>
</dbReference>
<name>A0A084WPU0_ANOSI</name>
<protein>
    <submittedName>
        <fullName evidence="3">AGAP000049-PA-like protein</fullName>
    </submittedName>
</protein>
<dbReference type="OrthoDB" id="10021397at2759"/>
<proteinExistence type="predicted"/>
<feature type="region of interest" description="Disordered" evidence="1">
    <location>
        <begin position="162"/>
        <end position="218"/>
    </location>
</feature>
<dbReference type="EMBL" id="KE525369">
    <property type="protein sequence ID" value="KFB52234.1"/>
    <property type="molecule type" value="Genomic_DNA"/>
</dbReference>
<dbReference type="EMBL" id="ATLV01025131">
    <property type="status" value="NOT_ANNOTATED_CDS"/>
    <property type="molecule type" value="Genomic_DNA"/>
</dbReference>
<dbReference type="InterPro" id="IPR032570">
    <property type="entry name" value="SF1-HH"/>
</dbReference>
<dbReference type="AlphaFoldDB" id="A0A084WPU0"/>
<evidence type="ECO:0000313" key="4">
    <source>
        <dbReference type="EnsemblMetazoa" id="ASIC020347-PA"/>
    </source>
</evidence>
<feature type="compositionally biased region" description="Basic and acidic residues" evidence="1">
    <location>
        <begin position="17"/>
        <end position="30"/>
    </location>
</feature>
<evidence type="ECO:0000259" key="2">
    <source>
        <dbReference type="Pfam" id="PF16275"/>
    </source>
</evidence>
<evidence type="ECO:0000313" key="5">
    <source>
        <dbReference type="Proteomes" id="UP000030765"/>
    </source>
</evidence>
<dbReference type="Gene3D" id="6.10.140.1790">
    <property type="match status" value="1"/>
</dbReference>
<reference evidence="3 5" key="1">
    <citation type="journal article" date="2014" name="BMC Genomics">
        <title>Genome sequence of Anopheles sinensis provides insight into genetics basis of mosquito competence for malaria parasites.</title>
        <authorList>
            <person name="Zhou D."/>
            <person name="Zhang D."/>
            <person name="Ding G."/>
            <person name="Shi L."/>
            <person name="Hou Q."/>
            <person name="Ye Y."/>
            <person name="Xu Y."/>
            <person name="Zhou H."/>
            <person name="Xiong C."/>
            <person name="Li S."/>
            <person name="Yu J."/>
            <person name="Hong S."/>
            <person name="Yu X."/>
            <person name="Zou P."/>
            <person name="Chen C."/>
            <person name="Chang X."/>
            <person name="Wang W."/>
            <person name="Lv Y."/>
            <person name="Sun Y."/>
            <person name="Ma L."/>
            <person name="Shen B."/>
            <person name="Zhu C."/>
        </authorList>
    </citation>
    <scope>NUCLEOTIDE SEQUENCE [LARGE SCALE GENOMIC DNA]</scope>
</reference>
<feature type="compositionally biased region" description="Basic and acidic residues" evidence="1">
    <location>
        <begin position="70"/>
        <end position="102"/>
    </location>
</feature>
<gene>
    <name evidence="3" type="ORF">ZHAS_00020347</name>
</gene>
<dbReference type="OMA" id="EMHNENS"/>
<dbReference type="EnsemblMetazoa" id="ASIC020347-RA">
    <property type="protein sequence ID" value="ASIC020347-PA"/>
    <property type="gene ID" value="ASIC020347"/>
</dbReference>
<dbReference type="STRING" id="74873.A0A084WPU0"/>
<dbReference type="VEuPathDB" id="VectorBase:ASIS007911"/>
<sequence length="268" mass="31114">MDRGAGSSKDRHRSRSRERSSERNRDGGRSKDKRRHSRPREDSREHDHRRRDHHERRSRSRSRDRKHRNHDRERHRSRDREHHEADASRMAERPRQPSLEKEYDYKGIEFTQNVMASMMLTASTANDFAKLLNSYNQQQQIQQQQQQIQTQQALFEMHNENSCSSIGSKGENGAASAPITSGHSSGGEGEAARKRKRKSRWAGGDHDKTFIPGMPTVLPSTLTPDQQEAYLVQLQIEEISRKLRTGDLMIPQNPEESLFECVPFVEHS</sequence>